<dbReference type="Proteomes" id="UP000708208">
    <property type="component" value="Unassembled WGS sequence"/>
</dbReference>
<name>A0A8J2K606_9HEXA</name>
<dbReference type="AlphaFoldDB" id="A0A8J2K606"/>
<organism evidence="1 2">
    <name type="scientific">Allacma fusca</name>
    <dbReference type="NCBI Taxonomy" id="39272"/>
    <lineage>
        <taxon>Eukaryota</taxon>
        <taxon>Metazoa</taxon>
        <taxon>Ecdysozoa</taxon>
        <taxon>Arthropoda</taxon>
        <taxon>Hexapoda</taxon>
        <taxon>Collembola</taxon>
        <taxon>Symphypleona</taxon>
        <taxon>Sminthuridae</taxon>
        <taxon>Allacma</taxon>
    </lineage>
</organism>
<feature type="non-terminal residue" evidence="1">
    <location>
        <position position="33"/>
    </location>
</feature>
<reference evidence="1" key="1">
    <citation type="submission" date="2021-06" db="EMBL/GenBank/DDBJ databases">
        <authorList>
            <person name="Hodson N. C."/>
            <person name="Mongue J. A."/>
            <person name="Jaron S. K."/>
        </authorList>
    </citation>
    <scope>NUCLEOTIDE SEQUENCE</scope>
</reference>
<keyword evidence="2" id="KW-1185">Reference proteome</keyword>
<proteinExistence type="predicted"/>
<evidence type="ECO:0000313" key="1">
    <source>
        <dbReference type="EMBL" id="CAG7720744.1"/>
    </source>
</evidence>
<sequence>CHINWKLPVPCARNTPSGVIVSIRHIFVHTMVD</sequence>
<comment type="caution">
    <text evidence="1">The sequence shown here is derived from an EMBL/GenBank/DDBJ whole genome shotgun (WGS) entry which is preliminary data.</text>
</comment>
<dbReference type="EMBL" id="CAJVCH010073372">
    <property type="protein sequence ID" value="CAG7720744.1"/>
    <property type="molecule type" value="Genomic_DNA"/>
</dbReference>
<evidence type="ECO:0000313" key="2">
    <source>
        <dbReference type="Proteomes" id="UP000708208"/>
    </source>
</evidence>
<gene>
    <name evidence="1" type="ORF">AFUS01_LOCUS10006</name>
</gene>
<accession>A0A8J2K606</accession>
<protein>
    <submittedName>
        <fullName evidence="1">Uncharacterized protein</fullName>
    </submittedName>
</protein>